<organism evidence="2 3">
    <name type="scientific">Mycena venus</name>
    <dbReference type="NCBI Taxonomy" id="2733690"/>
    <lineage>
        <taxon>Eukaryota</taxon>
        <taxon>Fungi</taxon>
        <taxon>Dikarya</taxon>
        <taxon>Basidiomycota</taxon>
        <taxon>Agaricomycotina</taxon>
        <taxon>Agaricomycetes</taxon>
        <taxon>Agaricomycetidae</taxon>
        <taxon>Agaricales</taxon>
        <taxon>Marasmiineae</taxon>
        <taxon>Mycenaceae</taxon>
        <taxon>Mycena</taxon>
    </lineage>
</organism>
<name>A0A8H7CIU4_9AGAR</name>
<proteinExistence type="predicted"/>
<evidence type="ECO:0000313" key="3">
    <source>
        <dbReference type="Proteomes" id="UP000620124"/>
    </source>
</evidence>
<feature type="region of interest" description="Disordered" evidence="1">
    <location>
        <begin position="229"/>
        <end position="251"/>
    </location>
</feature>
<feature type="region of interest" description="Disordered" evidence="1">
    <location>
        <begin position="147"/>
        <end position="171"/>
    </location>
</feature>
<comment type="caution">
    <text evidence="2">The sequence shown here is derived from an EMBL/GenBank/DDBJ whole genome shotgun (WGS) entry which is preliminary data.</text>
</comment>
<keyword evidence="3" id="KW-1185">Reference proteome</keyword>
<dbReference type="OrthoDB" id="3437960at2759"/>
<dbReference type="AlphaFoldDB" id="A0A8H7CIU4"/>
<feature type="region of interest" description="Disordered" evidence="1">
    <location>
        <begin position="25"/>
        <end position="70"/>
    </location>
</feature>
<feature type="region of interest" description="Disordered" evidence="1">
    <location>
        <begin position="274"/>
        <end position="305"/>
    </location>
</feature>
<evidence type="ECO:0000313" key="2">
    <source>
        <dbReference type="EMBL" id="KAF7336988.1"/>
    </source>
</evidence>
<dbReference type="Proteomes" id="UP000620124">
    <property type="component" value="Unassembled WGS sequence"/>
</dbReference>
<sequence>MQTSSRYDAASSGDRYRHVVENISVTPATPPPCTQEHDIPDSDVVGVRTPTSECGSSGGSGYSPSLSDISYHSQPEHTYMSEPLTYQPLPFSPSSSALRMFSHLSIDATLLTPEVSPHRSRYTEYPSTDPGLSPVLPLLNFAECGDRDSSFEDNSDASSTHSPFESGPPLLLFDPAQLPPRLVFHSEADHPTVSAHSRTYSAGSNDRLAAPPFRRHSFNTQRSGATFFFSPESGLSTPDTPSSPFPSSDYSVEGTASELLFRHPPVAQQSGTTFIPSAEGGQYAPNMPSSPFPPSPYSSVGTSPELPLNPQVASPSWCPCCEPSEDKRGQISVQVLPGHVHHQT</sequence>
<reference evidence="2" key="1">
    <citation type="submission" date="2020-05" db="EMBL/GenBank/DDBJ databases">
        <title>Mycena genomes resolve the evolution of fungal bioluminescence.</title>
        <authorList>
            <person name="Tsai I.J."/>
        </authorList>
    </citation>
    <scope>NUCLEOTIDE SEQUENCE</scope>
    <source>
        <strain evidence="2">CCC161011</strain>
    </source>
</reference>
<accession>A0A8H7CIU4</accession>
<feature type="compositionally biased region" description="Low complexity" evidence="1">
    <location>
        <begin position="236"/>
        <end position="251"/>
    </location>
</feature>
<protein>
    <submittedName>
        <fullName evidence="2">Uncharacterized protein</fullName>
    </submittedName>
</protein>
<evidence type="ECO:0000256" key="1">
    <source>
        <dbReference type="SAM" id="MobiDB-lite"/>
    </source>
</evidence>
<gene>
    <name evidence="2" type="ORF">MVEN_02135300</name>
</gene>
<dbReference type="EMBL" id="JACAZI010000022">
    <property type="protein sequence ID" value="KAF7336988.1"/>
    <property type="molecule type" value="Genomic_DNA"/>
</dbReference>